<reference evidence="3" key="1">
    <citation type="submission" date="2021-03" db="EMBL/GenBank/DDBJ databases">
        <title>Antimicrobial resistance genes in bacteria isolated from Japanese honey, and their potential for conferring macrolide and lincosamide resistance in the American foulbrood pathogen Paenibacillus larvae.</title>
        <authorList>
            <person name="Okamoto M."/>
            <person name="Kumagai M."/>
            <person name="Kanamori H."/>
            <person name="Takamatsu D."/>
        </authorList>
    </citation>
    <scope>NUCLEOTIDE SEQUENCE</scope>
    <source>
        <strain evidence="3">J2TS6</strain>
    </source>
</reference>
<sequence>MEIHLKDSAGKDLWLPVNPEEITIKREKGIETVNILSFGEFDFPIGEKAKEIAFSSFFPLNYDASYCNYENIPNPIKAMNILTTMIQRKEPVRLIMTTIGVNVLVLVSGHVTNVKGGEPGDVYFDLTLRTWRDPKVHIKAAAAPQANKSKAGKTSRPDTKKKSKTYVVKSGDNLSKIAKLELGNSSKWQAIYSLNKRTIGKDPNKIKPGMKLVMPT</sequence>
<dbReference type="PROSITE" id="PS51782">
    <property type="entry name" value="LYSM"/>
    <property type="match status" value="1"/>
</dbReference>
<evidence type="ECO:0000313" key="4">
    <source>
        <dbReference type="Proteomes" id="UP000679779"/>
    </source>
</evidence>
<dbReference type="PANTHER" id="PTHR34700:SF4">
    <property type="entry name" value="PHAGE-LIKE ELEMENT PBSX PROTEIN XKDP"/>
    <property type="match status" value="1"/>
</dbReference>
<dbReference type="InterPro" id="IPR036779">
    <property type="entry name" value="LysM_dom_sf"/>
</dbReference>
<evidence type="ECO:0000313" key="3">
    <source>
        <dbReference type="EMBL" id="GIO33262.1"/>
    </source>
</evidence>
<comment type="caution">
    <text evidence="3">The sequence shown here is derived from an EMBL/GenBank/DDBJ whole genome shotgun (WGS) entry which is preliminary data.</text>
</comment>
<proteinExistence type="predicted"/>
<dbReference type="InterPro" id="IPR018392">
    <property type="entry name" value="LysM"/>
</dbReference>
<dbReference type="Gene3D" id="3.10.350.10">
    <property type="entry name" value="LysM domain"/>
    <property type="match status" value="1"/>
</dbReference>
<dbReference type="AlphaFoldDB" id="A0A919XM88"/>
<accession>A0A919XM88</accession>
<dbReference type="RefSeq" id="WP_212958437.1">
    <property type="nucleotide sequence ID" value="NZ_BORQ01000005.1"/>
</dbReference>
<dbReference type="PANTHER" id="PTHR34700">
    <property type="entry name" value="POTASSIUM BINDING PROTEIN KBP"/>
    <property type="match status" value="1"/>
</dbReference>
<evidence type="ECO:0000259" key="2">
    <source>
        <dbReference type="PROSITE" id="PS51782"/>
    </source>
</evidence>
<name>A0A919XM88_9BACL</name>
<dbReference type="InterPro" id="IPR052196">
    <property type="entry name" value="Bact_Kbp"/>
</dbReference>
<evidence type="ECO:0000256" key="1">
    <source>
        <dbReference type="SAM" id="MobiDB-lite"/>
    </source>
</evidence>
<dbReference type="Pfam" id="PF01476">
    <property type="entry name" value="LysM"/>
    <property type="match status" value="1"/>
</dbReference>
<dbReference type="SUPFAM" id="SSF54106">
    <property type="entry name" value="LysM domain"/>
    <property type="match status" value="1"/>
</dbReference>
<dbReference type="SMART" id="SM00257">
    <property type="entry name" value="LysM"/>
    <property type="match status" value="1"/>
</dbReference>
<gene>
    <name evidence="3" type="ORF">J2TS6_44030</name>
</gene>
<organism evidence="3 4">
    <name type="scientific">Paenibacillus albilobatus</name>
    <dbReference type="NCBI Taxonomy" id="2716884"/>
    <lineage>
        <taxon>Bacteria</taxon>
        <taxon>Bacillati</taxon>
        <taxon>Bacillota</taxon>
        <taxon>Bacilli</taxon>
        <taxon>Bacillales</taxon>
        <taxon>Paenibacillaceae</taxon>
        <taxon>Paenibacillus</taxon>
    </lineage>
</organism>
<keyword evidence="4" id="KW-1185">Reference proteome</keyword>
<protein>
    <recommendedName>
        <fullName evidence="2">LysM domain-containing protein</fullName>
    </recommendedName>
</protein>
<dbReference type="CDD" id="cd00118">
    <property type="entry name" value="LysM"/>
    <property type="match status" value="1"/>
</dbReference>
<dbReference type="EMBL" id="BORQ01000005">
    <property type="protein sequence ID" value="GIO33262.1"/>
    <property type="molecule type" value="Genomic_DNA"/>
</dbReference>
<feature type="region of interest" description="Disordered" evidence="1">
    <location>
        <begin position="142"/>
        <end position="165"/>
    </location>
</feature>
<feature type="domain" description="LysM" evidence="2">
    <location>
        <begin position="164"/>
        <end position="214"/>
    </location>
</feature>
<dbReference type="Proteomes" id="UP000679779">
    <property type="component" value="Unassembled WGS sequence"/>
</dbReference>